<dbReference type="GO" id="GO:0016787">
    <property type="term" value="F:hydrolase activity"/>
    <property type="evidence" value="ECO:0007669"/>
    <property type="project" value="InterPro"/>
</dbReference>
<dbReference type="EMBL" id="WOCE01000019">
    <property type="protein sequence ID" value="KAE9592621.1"/>
    <property type="molecule type" value="Genomic_DNA"/>
</dbReference>
<dbReference type="PANTHER" id="PTHR23024">
    <property type="entry name" value="ARYLACETAMIDE DEACETYLASE"/>
    <property type="match status" value="1"/>
</dbReference>
<dbReference type="AlphaFoldDB" id="A0A6A4NU90"/>
<dbReference type="Pfam" id="PF07859">
    <property type="entry name" value="Abhydrolase_3"/>
    <property type="match status" value="1"/>
</dbReference>
<dbReference type="SUPFAM" id="SSF53474">
    <property type="entry name" value="alpha/beta-Hydrolases"/>
    <property type="match status" value="1"/>
</dbReference>
<evidence type="ECO:0000313" key="4">
    <source>
        <dbReference type="Proteomes" id="UP000447434"/>
    </source>
</evidence>
<protein>
    <submittedName>
        <fullName evidence="3">Putative carboxylesterase</fullName>
    </submittedName>
</protein>
<dbReference type="PANTHER" id="PTHR23024:SF546">
    <property type="entry name" value="CARBOXYLESTERASE 120-RELATED"/>
    <property type="match status" value="1"/>
</dbReference>
<accession>A0A6A4NU90</accession>
<dbReference type="Proteomes" id="UP000447434">
    <property type="component" value="Chromosome 19"/>
</dbReference>
<dbReference type="InterPro" id="IPR029058">
    <property type="entry name" value="AB_hydrolase_fold"/>
</dbReference>
<evidence type="ECO:0000256" key="1">
    <source>
        <dbReference type="ARBA" id="ARBA00010515"/>
    </source>
</evidence>
<dbReference type="Gene3D" id="3.40.50.1820">
    <property type="entry name" value="alpha/beta hydrolase"/>
    <property type="match status" value="1"/>
</dbReference>
<sequence length="337" mass="38435">MYYQGKESNSYITAKPKHQTSFIQSQYTLTQPIMSQLLFPTTPAAPDPDTHSDVLTKDVPLNSINNTSLRIFLPKKALQSSSHSQKLPIIVYYHGGGFIYLSASSTINHDFCFKLAEILFVVVVSVEYRLAPVARLPAAYNDGVEALQWLRTTDDKWLREFGDITKCFLMGTSAGGNMVYHVGLHVLHTTIDHFDFDPFKIRGLILHHPFFGGTQRTESELRLINDQVLSLKSSDMMWELALPEGEDRDHKYCNPTVVDEDVDKCFDEIKRLRWKVMVTGCDGDPLFDRQVGFVEMLRRKGVVVEEHFGDGYHGMELLDLSKADPLFVRVKDFIYQC</sequence>
<gene>
    <name evidence="3" type="ORF">Lalb_Chr19g0131201</name>
</gene>
<keyword evidence="4" id="KW-1185">Reference proteome</keyword>
<dbReference type="InterPro" id="IPR013094">
    <property type="entry name" value="AB_hydrolase_3"/>
</dbReference>
<organism evidence="3 4">
    <name type="scientific">Lupinus albus</name>
    <name type="common">White lupine</name>
    <name type="synonym">Lupinus termis</name>
    <dbReference type="NCBI Taxonomy" id="3870"/>
    <lineage>
        <taxon>Eukaryota</taxon>
        <taxon>Viridiplantae</taxon>
        <taxon>Streptophyta</taxon>
        <taxon>Embryophyta</taxon>
        <taxon>Tracheophyta</taxon>
        <taxon>Spermatophyta</taxon>
        <taxon>Magnoliopsida</taxon>
        <taxon>eudicotyledons</taxon>
        <taxon>Gunneridae</taxon>
        <taxon>Pentapetalae</taxon>
        <taxon>rosids</taxon>
        <taxon>fabids</taxon>
        <taxon>Fabales</taxon>
        <taxon>Fabaceae</taxon>
        <taxon>Papilionoideae</taxon>
        <taxon>50 kb inversion clade</taxon>
        <taxon>genistoids sensu lato</taxon>
        <taxon>core genistoids</taxon>
        <taxon>Genisteae</taxon>
        <taxon>Lupinus</taxon>
    </lineage>
</organism>
<proteinExistence type="inferred from homology"/>
<name>A0A6A4NU90_LUPAL</name>
<comment type="caution">
    <text evidence="3">The sequence shown here is derived from an EMBL/GenBank/DDBJ whole genome shotgun (WGS) entry which is preliminary data.</text>
</comment>
<reference evidence="4" key="1">
    <citation type="journal article" date="2020" name="Nat. Commun.">
        <title>Genome sequence of the cluster root forming white lupin.</title>
        <authorList>
            <person name="Hufnagel B."/>
            <person name="Marques A."/>
            <person name="Soriano A."/>
            <person name="Marques L."/>
            <person name="Divol F."/>
            <person name="Doumas P."/>
            <person name="Sallet E."/>
            <person name="Mancinotti D."/>
            <person name="Carrere S."/>
            <person name="Marande W."/>
            <person name="Arribat S."/>
            <person name="Keller J."/>
            <person name="Huneau C."/>
            <person name="Blein T."/>
            <person name="Aime D."/>
            <person name="Laguerre M."/>
            <person name="Taylor J."/>
            <person name="Schubert V."/>
            <person name="Nelson M."/>
            <person name="Geu-Flores F."/>
            <person name="Crespi M."/>
            <person name="Gallardo-Guerrero K."/>
            <person name="Delaux P.-M."/>
            <person name="Salse J."/>
            <person name="Berges H."/>
            <person name="Guyot R."/>
            <person name="Gouzy J."/>
            <person name="Peret B."/>
        </authorList>
    </citation>
    <scope>NUCLEOTIDE SEQUENCE [LARGE SCALE GENOMIC DNA]</scope>
    <source>
        <strain evidence="4">cv. Amiga</strain>
    </source>
</reference>
<evidence type="ECO:0000259" key="2">
    <source>
        <dbReference type="Pfam" id="PF07859"/>
    </source>
</evidence>
<evidence type="ECO:0000313" key="3">
    <source>
        <dbReference type="EMBL" id="KAE9592621.1"/>
    </source>
</evidence>
<dbReference type="OrthoDB" id="408631at2759"/>
<comment type="similarity">
    <text evidence="1">Belongs to the 'GDXG' lipolytic enzyme family.</text>
</comment>
<feature type="domain" description="Alpha/beta hydrolase fold-3" evidence="2">
    <location>
        <begin position="90"/>
        <end position="310"/>
    </location>
</feature>
<dbReference type="InterPro" id="IPR050466">
    <property type="entry name" value="Carboxylest/Gibb_receptor"/>
</dbReference>